<protein>
    <recommendedName>
        <fullName evidence="2">DUF659 domain-containing protein</fullName>
    </recommendedName>
</protein>
<reference evidence="1" key="1">
    <citation type="submission" date="2013-11" db="EMBL/GenBank/DDBJ databases">
        <title>The Genome Sequence of Phytophthora parasitica CHvinca01.</title>
        <authorList>
            <consortium name="The Broad Institute Genomics Platform"/>
            <person name="Russ C."/>
            <person name="Tyler B."/>
            <person name="Panabieres F."/>
            <person name="Shan W."/>
            <person name="Tripathy S."/>
            <person name="Grunwald N."/>
            <person name="Machado M."/>
            <person name="Johnson C.S."/>
            <person name="Arredondo F."/>
            <person name="Hong C."/>
            <person name="Coffey M."/>
            <person name="Young S.K."/>
            <person name="Zeng Q."/>
            <person name="Gargeya S."/>
            <person name="Fitzgerald M."/>
            <person name="Abouelleil A."/>
            <person name="Alvarado L."/>
            <person name="Chapman S.B."/>
            <person name="Gainer-Dewar J."/>
            <person name="Goldberg J."/>
            <person name="Griggs A."/>
            <person name="Gujja S."/>
            <person name="Hansen M."/>
            <person name="Howarth C."/>
            <person name="Imamovic A."/>
            <person name="Ireland A."/>
            <person name="Larimer J."/>
            <person name="McCowan C."/>
            <person name="Murphy C."/>
            <person name="Pearson M."/>
            <person name="Poon T.W."/>
            <person name="Priest M."/>
            <person name="Roberts A."/>
            <person name="Saif S."/>
            <person name="Shea T."/>
            <person name="Sykes S."/>
            <person name="Wortman J."/>
            <person name="Nusbaum C."/>
            <person name="Birren B."/>
        </authorList>
    </citation>
    <scope>NUCLEOTIDE SEQUENCE [LARGE SCALE GENOMIC DNA]</scope>
    <source>
        <strain evidence="1">CHvinca01</strain>
    </source>
</reference>
<proteinExistence type="predicted"/>
<dbReference type="SUPFAM" id="SSF53098">
    <property type="entry name" value="Ribonuclease H-like"/>
    <property type="match status" value="1"/>
</dbReference>
<name>W2KVI1_PHYNI</name>
<dbReference type="PANTHER" id="PTHR40866:SF1">
    <property type="entry name" value="BED-TYPE DOMAIN-CONTAINING PROTEIN"/>
    <property type="match status" value="1"/>
</dbReference>
<dbReference type="VEuPathDB" id="FungiDB:PPTG_23412"/>
<accession>W2KVI1</accession>
<feature type="non-terminal residue" evidence="1">
    <location>
        <position position="313"/>
    </location>
</feature>
<organism evidence="1">
    <name type="scientific">Phytophthora nicotianae</name>
    <name type="common">Potato buckeye rot agent</name>
    <name type="synonym">Phytophthora parasitica</name>
    <dbReference type="NCBI Taxonomy" id="4792"/>
    <lineage>
        <taxon>Eukaryota</taxon>
        <taxon>Sar</taxon>
        <taxon>Stramenopiles</taxon>
        <taxon>Oomycota</taxon>
        <taxon>Peronosporomycetes</taxon>
        <taxon>Peronosporales</taxon>
        <taxon>Peronosporaceae</taxon>
        <taxon>Phytophthora</taxon>
    </lineage>
</organism>
<dbReference type="EMBL" id="KI680587">
    <property type="protein sequence ID" value="ETL89153.1"/>
    <property type="molecule type" value="Genomic_DNA"/>
</dbReference>
<dbReference type="Proteomes" id="UP000054423">
    <property type="component" value="Unassembled WGS sequence"/>
</dbReference>
<evidence type="ECO:0000313" key="1">
    <source>
        <dbReference type="EMBL" id="ETL89153.1"/>
    </source>
</evidence>
<gene>
    <name evidence="1" type="ORF">L917_11822</name>
</gene>
<dbReference type="PANTHER" id="PTHR40866">
    <property type="entry name" value="BED-TYPE DOMAIN-CONTAINING PROTEIN"/>
    <property type="match status" value="1"/>
</dbReference>
<sequence length="313" mass="35440">MLAAGPGRTDSLLPWITKKAQNRFAWLEWILFGNLSFSFCEQKTTRRYTNLPDIARKHLWPADMEKVTVAVEGKIAAEMLDCFGILFDGWTHDSEHFVAVFACDEIDEAECRSLLAMAPVLEPPEEDSETAVIQHAMVPILCVFGKTIDRVAFLVSDNCSLNKRLARLLGVPLVGCASHRLNLAVTLVTASLESVLVKTQGLMVRLRTLNESAKLRFKTKLRPVLRQDTRRGSTFKMLHHYFDLLEFIDRDDENLAEFIPSASENKKLKVLLTTLELIQSVSMQLQSDGVTLWEICVLFDALLKEMPALKRYL</sequence>
<dbReference type="InterPro" id="IPR012337">
    <property type="entry name" value="RNaseH-like_sf"/>
</dbReference>
<dbReference type="OrthoDB" id="125057at2759"/>
<dbReference type="AlphaFoldDB" id="W2KVI1"/>
<evidence type="ECO:0008006" key="2">
    <source>
        <dbReference type="Google" id="ProtNLM"/>
    </source>
</evidence>